<proteinExistence type="predicted"/>
<keyword evidence="4" id="KW-1185">Reference proteome</keyword>
<evidence type="ECO:0000313" key="2">
    <source>
        <dbReference type="EMBL" id="KRY87845.1"/>
    </source>
</evidence>
<evidence type="ECO:0000313" key="1">
    <source>
        <dbReference type="EMBL" id="KRY84008.1"/>
    </source>
</evidence>
<reference evidence="3 4" key="1">
    <citation type="submission" date="2015-01" db="EMBL/GenBank/DDBJ databases">
        <title>Evolution of Trichinella species and genotypes.</title>
        <authorList>
            <person name="Korhonen P.K."/>
            <person name="Edoardo P."/>
            <person name="Giuseppe L.R."/>
            <person name="Gasser R.B."/>
        </authorList>
    </citation>
    <scope>NUCLEOTIDE SEQUENCE [LARGE SCALE GENOMIC DNA]</scope>
    <source>
        <strain evidence="3">ISS470</strain>
    </source>
</reference>
<protein>
    <submittedName>
        <fullName evidence="3">Uncharacterized protein</fullName>
    </submittedName>
</protein>
<organism evidence="3 4">
    <name type="scientific">Trichinella pseudospiralis</name>
    <name type="common">Parasitic roundworm</name>
    <dbReference type="NCBI Taxonomy" id="6337"/>
    <lineage>
        <taxon>Eukaryota</taxon>
        <taxon>Metazoa</taxon>
        <taxon>Ecdysozoa</taxon>
        <taxon>Nematoda</taxon>
        <taxon>Enoplea</taxon>
        <taxon>Dorylaimia</taxon>
        <taxon>Trichinellida</taxon>
        <taxon>Trichinellidae</taxon>
        <taxon>Trichinella</taxon>
    </lineage>
</organism>
<dbReference type="EMBL" id="JYDT01000125">
    <property type="protein sequence ID" value="KRY84008.1"/>
    <property type="molecule type" value="Genomic_DNA"/>
</dbReference>
<evidence type="ECO:0000313" key="4">
    <source>
        <dbReference type="Proteomes" id="UP000054995"/>
    </source>
</evidence>
<dbReference type="AlphaFoldDB" id="A0A0V1FST7"/>
<accession>A0A0V1FST7</accession>
<evidence type="ECO:0000313" key="3">
    <source>
        <dbReference type="EMBL" id="KRY89112.1"/>
    </source>
</evidence>
<dbReference type="Proteomes" id="UP000054995">
    <property type="component" value="Unassembled WGS sequence"/>
</dbReference>
<sequence>MTLASVFPLTTFLAFPTPVSYVFALAWPIKSLTYFPEVFVVQRIGILSYDQRVLPIVCEKGPATVQRAPVWDCLTCHPFGRCPDPFLVPPLIGLVSISAILDWVLTFDVFPLCC</sequence>
<dbReference type="EMBL" id="JYDT01000035">
    <property type="protein sequence ID" value="KRY89112.1"/>
    <property type="molecule type" value="Genomic_DNA"/>
</dbReference>
<dbReference type="EMBL" id="JYDT01000049">
    <property type="protein sequence ID" value="KRY87845.1"/>
    <property type="molecule type" value="Genomic_DNA"/>
</dbReference>
<gene>
    <name evidence="3" type="ORF">T4D_16476</name>
    <name evidence="1" type="ORF">T4D_2255</name>
    <name evidence="2" type="ORF">T4D_8817</name>
</gene>
<name>A0A0V1FST7_TRIPS</name>
<comment type="caution">
    <text evidence="3">The sequence shown here is derived from an EMBL/GenBank/DDBJ whole genome shotgun (WGS) entry which is preliminary data.</text>
</comment>